<feature type="transmembrane region" description="Helical" evidence="1">
    <location>
        <begin position="290"/>
        <end position="310"/>
    </location>
</feature>
<organism evidence="2 3">
    <name type="scientific">Cellvibrio fibrivorans</name>
    <dbReference type="NCBI Taxonomy" id="126350"/>
    <lineage>
        <taxon>Bacteria</taxon>
        <taxon>Pseudomonadati</taxon>
        <taxon>Pseudomonadota</taxon>
        <taxon>Gammaproteobacteria</taxon>
        <taxon>Cellvibrionales</taxon>
        <taxon>Cellvibrionaceae</taxon>
        <taxon>Cellvibrio</taxon>
    </lineage>
</organism>
<dbReference type="RefSeq" id="WP_310071007.1">
    <property type="nucleotide sequence ID" value="NZ_JAVDVX010000002.1"/>
</dbReference>
<feature type="transmembrane region" description="Helical" evidence="1">
    <location>
        <begin position="12"/>
        <end position="32"/>
    </location>
</feature>
<sequence>MNNTVSGFFPRYFHNTSFTVFAFLLFGLLLWIPSLFIPFWGDDYFFLTQAREARLNGDSWWLPFVTQSQTGFWRPLSMDTGWRFVEQVLHGDVISAHIYSWCLTLVSLLAVAWFAYEFARAIQWPQPKLIALLTAAMHAVHVATYLPLHWVAAMNSPTLVFFMSATLALWIALPRLQGRVRWLALLMLPVLQLLALFSKELAILIPALVVVLAIFLRDKQSYQRADVVVLLVCVVMCLVWLYFYKEFTPSRHSAYGLTLGENLVINTLSYSAWIFNVPREALRMIVMERYLLGVAWAAACFIPMAIVYWLSIRALKPSLTIVQWLAGLAFLIIAYGPYFLLANQSYEYYAAVAIILPLLLVARALVMTDRIKIGLLLVGFSSLIAVQGTRSAAYPAVIDRAFWAERQIETLQQDTIVSPLLVRVANEHQFAAIGVRGLEWRLGLPIGSVILTRDCYRNGEKLAQRILVQNTAGDFVWEDCN</sequence>
<evidence type="ECO:0000313" key="3">
    <source>
        <dbReference type="Proteomes" id="UP001253595"/>
    </source>
</evidence>
<keyword evidence="1" id="KW-1133">Transmembrane helix</keyword>
<dbReference type="EMBL" id="JAVDVX010000002">
    <property type="protein sequence ID" value="MDR7089622.1"/>
    <property type="molecule type" value="Genomic_DNA"/>
</dbReference>
<comment type="caution">
    <text evidence="2">The sequence shown here is derived from an EMBL/GenBank/DDBJ whole genome shotgun (WGS) entry which is preliminary data.</text>
</comment>
<feature type="transmembrane region" description="Helical" evidence="1">
    <location>
        <begin position="98"/>
        <end position="116"/>
    </location>
</feature>
<evidence type="ECO:0000256" key="1">
    <source>
        <dbReference type="SAM" id="Phobius"/>
    </source>
</evidence>
<accession>A0ABU1UWN4</accession>
<feature type="transmembrane region" description="Helical" evidence="1">
    <location>
        <begin position="227"/>
        <end position="244"/>
    </location>
</feature>
<reference evidence="2 3" key="1">
    <citation type="submission" date="2023-07" db="EMBL/GenBank/DDBJ databases">
        <title>Sorghum-associated microbial communities from plants grown in Nebraska, USA.</title>
        <authorList>
            <person name="Schachtman D."/>
        </authorList>
    </citation>
    <scope>NUCLEOTIDE SEQUENCE [LARGE SCALE GENOMIC DNA]</scope>
    <source>
        <strain evidence="2 3">BE190</strain>
    </source>
</reference>
<proteinExistence type="predicted"/>
<keyword evidence="1" id="KW-0812">Transmembrane</keyword>
<feature type="transmembrane region" description="Helical" evidence="1">
    <location>
        <begin position="128"/>
        <end position="148"/>
    </location>
</feature>
<feature type="transmembrane region" description="Helical" evidence="1">
    <location>
        <begin position="185"/>
        <end position="215"/>
    </location>
</feature>
<name>A0ABU1UWN4_9GAMM</name>
<gene>
    <name evidence="2" type="ORF">J2X05_001628</name>
</gene>
<dbReference type="Proteomes" id="UP001253595">
    <property type="component" value="Unassembled WGS sequence"/>
</dbReference>
<feature type="transmembrane region" description="Helical" evidence="1">
    <location>
        <begin position="256"/>
        <end position="275"/>
    </location>
</feature>
<evidence type="ECO:0000313" key="2">
    <source>
        <dbReference type="EMBL" id="MDR7089622.1"/>
    </source>
</evidence>
<protein>
    <recommendedName>
        <fullName evidence="4">Glycosyltransferase RgtA/B/C/D-like domain-containing protein</fullName>
    </recommendedName>
</protein>
<feature type="transmembrane region" description="Helical" evidence="1">
    <location>
        <begin position="322"/>
        <end position="342"/>
    </location>
</feature>
<keyword evidence="3" id="KW-1185">Reference proteome</keyword>
<evidence type="ECO:0008006" key="4">
    <source>
        <dbReference type="Google" id="ProtNLM"/>
    </source>
</evidence>
<keyword evidence="1" id="KW-0472">Membrane</keyword>
<feature type="transmembrane region" description="Helical" evidence="1">
    <location>
        <begin position="154"/>
        <end position="173"/>
    </location>
</feature>
<feature type="transmembrane region" description="Helical" evidence="1">
    <location>
        <begin position="348"/>
        <end position="366"/>
    </location>
</feature>